<feature type="region of interest" description="Disordered" evidence="1">
    <location>
        <begin position="73"/>
        <end position="114"/>
    </location>
</feature>
<evidence type="ECO:0000313" key="2">
    <source>
        <dbReference type="EMBL" id="RPA97920.1"/>
    </source>
</evidence>
<feature type="compositionally biased region" description="Pro residues" evidence="1">
    <location>
        <begin position="75"/>
        <end position="88"/>
    </location>
</feature>
<proteinExistence type="predicted"/>
<feature type="compositionally biased region" description="Pro residues" evidence="1">
    <location>
        <begin position="25"/>
        <end position="38"/>
    </location>
</feature>
<dbReference type="AlphaFoldDB" id="A0A3N4JNC5"/>
<evidence type="ECO:0000313" key="3">
    <source>
        <dbReference type="Proteomes" id="UP000276215"/>
    </source>
</evidence>
<feature type="region of interest" description="Disordered" evidence="1">
    <location>
        <begin position="17"/>
        <end position="61"/>
    </location>
</feature>
<dbReference type="EMBL" id="ML120400">
    <property type="protein sequence ID" value="RPA97920.1"/>
    <property type="molecule type" value="Genomic_DNA"/>
</dbReference>
<sequence length="181" mass="20154">MLVSFFFFRSIFQDTHCKKSNSNPPSLPPPQRIRPPKPTLQNRPRDRRDLGPSASRTWTHNLPLRQLRAQYPLAQVPPPPPPPHPRPSPAQSRPQGNSWGRASGWTSSSRTGGWIPRSRSAITSFVLCARDARIVIDGYLRRAQNPRPQRGIGATTFGAARARACFAIYRRGAMAGVSGRI</sequence>
<accession>A0A3N4JNC5</accession>
<name>A0A3N4JNC5_9PEZI</name>
<evidence type="ECO:0000256" key="1">
    <source>
        <dbReference type="SAM" id="MobiDB-lite"/>
    </source>
</evidence>
<protein>
    <submittedName>
        <fullName evidence="2">Uncharacterized protein</fullName>
    </submittedName>
</protein>
<organism evidence="2 3">
    <name type="scientific">Choiromyces venosus 120613-1</name>
    <dbReference type="NCBI Taxonomy" id="1336337"/>
    <lineage>
        <taxon>Eukaryota</taxon>
        <taxon>Fungi</taxon>
        <taxon>Dikarya</taxon>
        <taxon>Ascomycota</taxon>
        <taxon>Pezizomycotina</taxon>
        <taxon>Pezizomycetes</taxon>
        <taxon>Pezizales</taxon>
        <taxon>Tuberaceae</taxon>
        <taxon>Choiromyces</taxon>
    </lineage>
</organism>
<feature type="compositionally biased region" description="Low complexity" evidence="1">
    <location>
        <begin position="89"/>
        <end position="114"/>
    </location>
</feature>
<reference evidence="2 3" key="1">
    <citation type="journal article" date="2018" name="Nat. Ecol. Evol.">
        <title>Pezizomycetes genomes reveal the molecular basis of ectomycorrhizal truffle lifestyle.</title>
        <authorList>
            <person name="Murat C."/>
            <person name="Payen T."/>
            <person name="Noel B."/>
            <person name="Kuo A."/>
            <person name="Morin E."/>
            <person name="Chen J."/>
            <person name="Kohler A."/>
            <person name="Krizsan K."/>
            <person name="Balestrini R."/>
            <person name="Da Silva C."/>
            <person name="Montanini B."/>
            <person name="Hainaut M."/>
            <person name="Levati E."/>
            <person name="Barry K.W."/>
            <person name="Belfiori B."/>
            <person name="Cichocki N."/>
            <person name="Clum A."/>
            <person name="Dockter R.B."/>
            <person name="Fauchery L."/>
            <person name="Guy J."/>
            <person name="Iotti M."/>
            <person name="Le Tacon F."/>
            <person name="Lindquist E.A."/>
            <person name="Lipzen A."/>
            <person name="Malagnac F."/>
            <person name="Mello A."/>
            <person name="Molinier V."/>
            <person name="Miyauchi S."/>
            <person name="Poulain J."/>
            <person name="Riccioni C."/>
            <person name="Rubini A."/>
            <person name="Sitrit Y."/>
            <person name="Splivallo R."/>
            <person name="Traeger S."/>
            <person name="Wang M."/>
            <person name="Zifcakova L."/>
            <person name="Wipf D."/>
            <person name="Zambonelli A."/>
            <person name="Paolocci F."/>
            <person name="Nowrousian M."/>
            <person name="Ottonello S."/>
            <person name="Baldrian P."/>
            <person name="Spatafora J.W."/>
            <person name="Henrissat B."/>
            <person name="Nagy L.G."/>
            <person name="Aury J.M."/>
            <person name="Wincker P."/>
            <person name="Grigoriev I.V."/>
            <person name="Bonfante P."/>
            <person name="Martin F.M."/>
        </authorList>
    </citation>
    <scope>NUCLEOTIDE SEQUENCE [LARGE SCALE GENOMIC DNA]</scope>
    <source>
        <strain evidence="2 3">120613-1</strain>
    </source>
</reference>
<dbReference type="Proteomes" id="UP000276215">
    <property type="component" value="Unassembled WGS sequence"/>
</dbReference>
<gene>
    <name evidence="2" type="ORF">L873DRAFT_1078070</name>
</gene>
<keyword evidence="3" id="KW-1185">Reference proteome</keyword>